<evidence type="ECO:0000313" key="2">
    <source>
        <dbReference type="EMBL" id="KER36125.1"/>
    </source>
</evidence>
<dbReference type="GO" id="GO:0016989">
    <property type="term" value="F:sigma factor antagonist activity"/>
    <property type="evidence" value="ECO:0007669"/>
    <property type="project" value="TreeGrafter"/>
</dbReference>
<dbReference type="Proteomes" id="UP000028135">
    <property type="component" value="Unassembled WGS sequence"/>
</dbReference>
<dbReference type="AlphaFoldDB" id="A0A8E1C2D3"/>
<protein>
    <submittedName>
        <fullName evidence="2">Anti-sigma factor</fullName>
    </submittedName>
</protein>
<comment type="caution">
    <text evidence="2">The sequence shown here is derived from an EMBL/GenBank/DDBJ whole genome shotgun (WGS) entry which is preliminary data.</text>
</comment>
<dbReference type="PANTHER" id="PTHR30273">
    <property type="entry name" value="PERIPLASMIC SIGNAL SENSOR AND SIGMA FACTOR ACTIVATOR FECR-RELATED"/>
    <property type="match status" value="1"/>
</dbReference>
<dbReference type="RefSeq" id="WP_025161200.1">
    <property type="nucleotide sequence ID" value="NZ_JANF02000059.1"/>
</dbReference>
<dbReference type="EMBL" id="JANF02000059">
    <property type="protein sequence ID" value="KER36125.1"/>
    <property type="molecule type" value="Genomic_DNA"/>
</dbReference>
<sequence>MPNREHASEIEDAATVWAAKAERGLTEPERVALDQWLEGDSRRLGAFVRAQAAWIHAERANALGEMPAADLAPTVDAPMEDAVPVPRFNRRMVLGGGGALAASVAAAYLIGLERYRTLESGVGEIRHIALKDGTMLTLDTDSRVDVALSSNERKLSLVRGKAFLDVTRWQKNPVIIQAGSLLLQMAKGAFGLQNLVDMPVVALVTEGRLLISQSPSFFGRERKLTLEKDHALTLASDANLQASEVRSVAPPQQEQFLAWREGMLSFGGELLADAVRAFDRYGSARIVVADPDLAKQRITGLFKANDPRGFAVAVAASFGGSVTSQGDVIRISGKKLQSA</sequence>
<proteinExistence type="predicted"/>
<dbReference type="Gene3D" id="2.60.120.1440">
    <property type="match status" value="1"/>
</dbReference>
<dbReference type="PANTHER" id="PTHR30273:SF2">
    <property type="entry name" value="PROTEIN FECR"/>
    <property type="match status" value="1"/>
</dbReference>
<organism evidence="2 3">
    <name type="scientific">Sphingobium indicum F2</name>
    <dbReference type="NCBI Taxonomy" id="1450518"/>
    <lineage>
        <taxon>Bacteria</taxon>
        <taxon>Pseudomonadati</taxon>
        <taxon>Pseudomonadota</taxon>
        <taxon>Alphaproteobacteria</taxon>
        <taxon>Sphingomonadales</taxon>
        <taxon>Sphingomonadaceae</taxon>
        <taxon>Sphingobium</taxon>
    </lineage>
</organism>
<dbReference type="InterPro" id="IPR006860">
    <property type="entry name" value="FecR"/>
</dbReference>
<name>A0A8E1C2D3_9SPHN</name>
<evidence type="ECO:0000313" key="3">
    <source>
        <dbReference type="Proteomes" id="UP000028135"/>
    </source>
</evidence>
<feature type="domain" description="FecR protein" evidence="1">
    <location>
        <begin position="117"/>
        <end position="208"/>
    </location>
</feature>
<evidence type="ECO:0000259" key="1">
    <source>
        <dbReference type="Pfam" id="PF04773"/>
    </source>
</evidence>
<accession>A0A8E1C2D3</accession>
<gene>
    <name evidence="2" type="ORF">AL00_12800</name>
</gene>
<dbReference type="InterPro" id="IPR012373">
    <property type="entry name" value="Ferrdict_sens_TM"/>
</dbReference>
<dbReference type="Pfam" id="PF04773">
    <property type="entry name" value="FecR"/>
    <property type="match status" value="1"/>
</dbReference>
<reference evidence="2 3" key="1">
    <citation type="submission" date="2014-05" db="EMBL/GenBank/DDBJ databases">
        <title>Genome Announcement of Sphingobium lucknowense F2.</title>
        <authorList>
            <person name="Lal R."/>
            <person name="Negi V."/>
            <person name="Lata P."/>
            <person name="Sangwan N."/>
            <person name="Gupta S.K."/>
            <person name="Rao D.L.N."/>
            <person name="Das S."/>
        </authorList>
    </citation>
    <scope>NUCLEOTIDE SEQUENCE [LARGE SCALE GENOMIC DNA]</scope>
    <source>
        <strain evidence="2 3">F2</strain>
    </source>
</reference>
<dbReference type="PIRSF" id="PIRSF018266">
    <property type="entry name" value="FecR"/>
    <property type="match status" value="1"/>
</dbReference>